<keyword evidence="4 8" id="KW-0547">Nucleotide-binding</keyword>
<keyword evidence="6 8" id="KW-0460">Magnesium</keyword>
<proteinExistence type="inferred from homology"/>
<organism evidence="12 13">
    <name type="scientific">Candidatus Nitrosomarinus catalinensis</name>
    <dbReference type="NCBI Taxonomy" id="1898749"/>
    <lineage>
        <taxon>Archaea</taxon>
        <taxon>Nitrososphaerota</taxon>
        <taxon>Nitrososphaeria</taxon>
        <taxon>Nitrosopumilales</taxon>
        <taxon>Nitrosopumilaceae</taxon>
        <taxon>Candidatus Nitrosomarinus</taxon>
    </lineage>
</organism>
<evidence type="ECO:0000313" key="12">
    <source>
        <dbReference type="EMBL" id="ARS64275.1"/>
    </source>
</evidence>
<dbReference type="InterPro" id="IPR014729">
    <property type="entry name" value="Rossmann-like_a/b/a_fold"/>
</dbReference>
<dbReference type="SUPFAM" id="SSF52402">
    <property type="entry name" value="Adenine nucleotide alpha hydrolases-like"/>
    <property type="match status" value="1"/>
</dbReference>
<name>A0A2Z2HKH1_9ARCH</name>
<feature type="binding site" description="in other chain" evidence="8">
    <location>
        <position position="174"/>
    </location>
    <ligand>
        <name>deamido-NAD(+)</name>
        <dbReference type="ChEBI" id="CHEBI:58437"/>
        <note>ligand shared between two neighboring subunits</note>
    </ligand>
</feature>
<comment type="subunit">
    <text evidence="8">Homodimer.</text>
</comment>
<dbReference type="NCBIfam" id="TIGR00552">
    <property type="entry name" value="nadE"/>
    <property type="match status" value="1"/>
</dbReference>
<reference evidence="12 13" key="1">
    <citation type="journal article" date="2017" name="Environ. Microbiol.">
        <title>Genome and epigenome of a novel marine Thaumarchaeota strain suggest viral infection, phosphorothioation DNA modification and multiple restriction systems.</title>
        <authorList>
            <person name="Ahlgren N.A."/>
            <person name="Chen Y."/>
            <person name="Needham D.M."/>
            <person name="Parada A.E."/>
            <person name="Sachdeva R."/>
            <person name="Trinh V."/>
            <person name="Chen T."/>
            <person name="Fuhrman J.A."/>
        </authorList>
    </citation>
    <scope>NUCLEOTIDE SEQUENCE [LARGE SCALE GENOMIC DNA]</scope>
    <source>
        <strain evidence="12 13">SPOT01</strain>
    </source>
</reference>
<dbReference type="GO" id="GO:0009435">
    <property type="term" value="P:NAD+ biosynthetic process"/>
    <property type="evidence" value="ECO:0007669"/>
    <property type="project" value="UniProtKB-UniRule"/>
</dbReference>
<dbReference type="InterPro" id="IPR022926">
    <property type="entry name" value="NH(3)-dep_NAD(+)_synth"/>
</dbReference>
<evidence type="ECO:0000256" key="10">
    <source>
        <dbReference type="RuleBase" id="RU003812"/>
    </source>
</evidence>
<dbReference type="GO" id="GO:0046872">
    <property type="term" value="F:metal ion binding"/>
    <property type="evidence" value="ECO:0007669"/>
    <property type="project" value="UniProtKB-KW"/>
</dbReference>
<feature type="binding site" description="in other chain" evidence="8">
    <location>
        <begin position="272"/>
        <end position="273"/>
    </location>
    <ligand>
        <name>deamido-NAD(+)</name>
        <dbReference type="ChEBI" id="CHEBI:58437"/>
        <note>ligand shared between two neighboring subunits</note>
    </ligand>
</feature>
<comment type="caution">
    <text evidence="8">Lacks conserved residue(s) required for the propagation of feature annotation.</text>
</comment>
<feature type="binding site" evidence="8">
    <location>
        <position position="190"/>
    </location>
    <ligand>
        <name>ATP</name>
        <dbReference type="ChEBI" id="CHEBI:30616"/>
    </ligand>
</feature>
<keyword evidence="5 8" id="KW-0067">ATP-binding</keyword>
<dbReference type="EC" id="6.3.1.5" evidence="8 10"/>
<evidence type="ECO:0000256" key="3">
    <source>
        <dbReference type="ARBA" id="ARBA00022723"/>
    </source>
</evidence>
<evidence type="ECO:0000256" key="9">
    <source>
        <dbReference type="RuleBase" id="RU003811"/>
    </source>
</evidence>
<dbReference type="InterPro" id="IPR003694">
    <property type="entry name" value="NAD_synthase"/>
</dbReference>
<protein>
    <recommendedName>
        <fullName evidence="8 10">NH(3)-dependent NAD(+) synthetase</fullName>
        <ecNumber evidence="8 10">6.3.1.5</ecNumber>
    </recommendedName>
</protein>
<sequence length="283" mass="32419">MIEDQYYRSINIPRNFLEISLNQDIINKIISQDYASITNKIEEFIEKELKKNNSKGIILGLSGGIDSAVLTYICKRKFKEKTLALIMPDTDITPNSETQDAMKIISLTGIEHKLIDIKPIVNEYSMYLVPNEKSKGNLRARIRSNILYYYANIENYLVLGSSDKSEYLIGYFTKYGDGASDMTPIVSLYKLQVREIAKYLGIPENIISKKSSPHLWKDHEAEAELGTQYEEVDSILYCLIEKGLSIQETVETTGIDKEIVEKIYNLNINSEHKRLLPQKCDIK</sequence>
<feature type="binding site" evidence="8">
    <location>
        <begin position="60"/>
        <end position="67"/>
    </location>
    <ligand>
        <name>ATP</name>
        <dbReference type="ChEBI" id="CHEBI:30616"/>
    </ligand>
</feature>
<dbReference type="KEGG" id="nct:NMSP_0654"/>
<comment type="function">
    <text evidence="8">Catalyzes the ATP-dependent amidation of deamido-NAD to form NAD. Uses ammonia as a nitrogen source.</text>
</comment>
<evidence type="ECO:0000256" key="6">
    <source>
        <dbReference type="ARBA" id="ARBA00022842"/>
    </source>
</evidence>
<dbReference type="Pfam" id="PF02540">
    <property type="entry name" value="NAD_synthase"/>
    <property type="match status" value="1"/>
</dbReference>
<dbReference type="PANTHER" id="PTHR23090">
    <property type="entry name" value="NH 3 /GLUTAMINE-DEPENDENT NAD + SYNTHETASE"/>
    <property type="match status" value="1"/>
</dbReference>
<dbReference type="HAMAP" id="MF_00193">
    <property type="entry name" value="NadE_ammonia_dep"/>
    <property type="match status" value="1"/>
</dbReference>
<keyword evidence="3 8" id="KW-0479">Metal-binding</keyword>
<keyword evidence="13" id="KW-1185">Reference proteome</keyword>
<evidence type="ECO:0000256" key="1">
    <source>
        <dbReference type="ARBA" id="ARBA00005859"/>
    </source>
</evidence>
<dbReference type="Gene3D" id="3.40.50.620">
    <property type="entry name" value="HUPs"/>
    <property type="match status" value="1"/>
</dbReference>
<dbReference type="PANTHER" id="PTHR23090:SF9">
    <property type="entry name" value="GLUTAMINE-DEPENDENT NAD(+) SYNTHETASE"/>
    <property type="match status" value="1"/>
</dbReference>
<dbReference type="NCBIfam" id="NF010587">
    <property type="entry name" value="PRK13980.1"/>
    <property type="match status" value="1"/>
</dbReference>
<dbReference type="EMBL" id="CP021324">
    <property type="protein sequence ID" value="ARS64275.1"/>
    <property type="molecule type" value="Genomic_DNA"/>
</dbReference>
<dbReference type="GO" id="GO:0003952">
    <property type="term" value="F:NAD+ synthase (glutamine-hydrolyzing) activity"/>
    <property type="evidence" value="ECO:0007669"/>
    <property type="project" value="InterPro"/>
</dbReference>
<dbReference type="UniPathway" id="UPA00253">
    <property type="reaction ID" value="UER00333"/>
</dbReference>
<dbReference type="GO" id="GO:0004359">
    <property type="term" value="F:glutaminase activity"/>
    <property type="evidence" value="ECO:0007669"/>
    <property type="project" value="InterPro"/>
</dbReference>
<dbReference type="GO" id="GO:0005524">
    <property type="term" value="F:ATP binding"/>
    <property type="evidence" value="ECO:0007669"/>
    <property type="project" value="UniProtKB-UniRule"/>
</dbReference>
<evidence type="ECO:0000256" key="5">
    <source>
        <dbReference type="ARBA" id="ARBA00022840"/>
    </source>
</evidence>
<comment type="similarity">
    <text evidence="1 8 9">Belongs to the NAD synthetase family.</text>
</comment>
<evidence type="ECO:0000256" key="8">
    <source>
        <dbReference type="HAMAP-Rule" id="MF_00193"/>
    </source>
</evidence>
<evidence type="ECO:0000256" key="2">
    <source>
        <dbReference type="ARBA" id="ARBA00022598"/>
    </source>
</evidence>
<evidence type="ECO:0000259" key="11">
    <source>
        <dbReference type="Pfam" id="PF02540"/>
    </source>
</evidence>
<keyword evidence="2 8" id="KW-0436">Ligase</keyword>
<feature type="binding site" evidence="8">
    <location>
        <position position="181"/>
    </location>
    <ligand>
        <name>deamido-NAD(+)</name>
        <dbReference type="ChEBI" id="CHEBI:58437"/>
        <note>ligand shared between two neighboring subunits</note>
    </ligand>
</feature>
<dbReference type="InterPro" id="IPR022310">
    <property type="entry name" value="NAD/GMP_synthase"/>
</dbReference>
<gene>
    <name evidence="8 12" type="primary">nadE</name>
    <name evidence="12" type="ORF">NMSP_0654</name>
</gene>
<dbReference type="Proteomes" id="UP000249949">
    <property type="component" value="Chromosome"/>
</dbReference>
<dbReference type="GO" id="GO:0008795">
    <property type="term" value="F:NAD+ synthase activity"/>
    <property type="evidence" value="ECO:0007669"/>
    <property type="project" value="UniProtKB-UniRule"/>
</dbReference>
<feature type="binding site" description="in other chain" evidence="8">
    <location>
        <position position="141"/>
    </location>
    <ligand>
        <name>deamido-NAD(+)</name>
        <dbReference type="ChEBI" id="CHEBI:58437"/>
        <note>ligand shared between two neighboring subunits</note>
    </ligand>
</feature>
<feature type="binding site" evidence="8">
    <location>
        <position position="166"/>
    </location>
    <ligand>
        <name>Mg(2+)</name>
        <dbReference type="ChEBI" id="CHEBI:18420"/>
    </ligand>
</feature>
<feature type="domain" description="NAD/GMP synthase" evidence="11">
    <location>
        <begin position="38"/>
        <end position="277"/>
    </location>
</feature>
<comment type="pathway">
    <text evidence="8">Cofactor biosynthesis; NAD(+) biosynthesis; NAD(+) from deamido-NAD(+) (ammonia route): step 1/1.</text>
</comment>
<dbReference type="GO" id="GO:0005737">
    <property type="term" value="C:cytoplasm"/>
    <property type="evidence" value="ECO:0007669"/>
    <property type="project" value="InterPro"/>
</dbReference>
<evidence type="ECO:0000256" key="4">
    <source>
        <dbReference type="ARBA" id="ARBA00022741"/>
    </source>
</evidence>
<dbReference type="AlphaFoldDB" id="A0A2Z2HKH1"/>
<dbReference type="FunFam" id="3.40.50.620:FF:000106">
    <property type="entry name" value="Glutamine-dependent NAD(+) synthetase"/>
    <property type="match status" value="1"/>
</dbReference>
<evidence type="ECO:0000256" key="7">
    <source>
        <dbReference type="ARBA" id="ARBA00023027"/>
    </source>
</evidence>
<feature type="binding site" evidence="8">
    <location>
        <position position="212"/>
    </location>
    <ligand>
        <name>ATP</name>
        <dbReference type="ChEBI" id="CHEBI:30616"/>
    </ligand>
</feature>
<feature type="binding site" evidence="8">
    <location>
        <position position="66"/>
    </location>
    <ligand>
        <name>Mg(2+)</name>
        <dbReference type="ChEBI" id="CHEBI:18420"/>
    </ligand>
</feature>
<comment type="catalytic activity">
    <reaction evidence="8 10">
        <text>deamido-NAD(+) + NH4(+) + ATP = AMP + diphosphate + NAD(+) + H(+)</text>
        <dbReference type="Rhea" id="RHEA:21188"/>
        <dbReference type="ChEBI" id="CHEBI:15378"/>
        <dbReference type="ChEBI" id="CHEBI:28938"/>
        <dbReference type="ChEBI" id="CHEBI:30616"/>
        <dbReference type="ChEBI" id="CHEBI:33019"/>
        <dbReference type="ChEBI" id="CHEBI:57540"/>
        <dbReference type="ChEBI" id="CHEBI:58437"/>
        <dbReference type="ChEBI" id="CHEBI:456215"/>
        <dbReference type="EC" id="6.3.1.5"/>
    </reaction>
</comment>
<keyword evidence="7 8" id="KW-0520">NAD</keyword>
<evidence type="ECO:0000313" key="13">
    <source>
        <dbReference type="Proteomes" id="UP000249949"/>
    </source>
</evidence>
<dbReference type="CDD" id="cd00553">
    <property type="entry name" value="NAD_synthase"/>
    <property type="match status" value="1"/>
</dbReference>
<accession>A0A2Z2HKH1</accession>